<dbReference type="EMBL" id="KN831774">
    <property type="protein sequence ID" value="KIM44303.1"/>
    <property type="molecule type" value="Genomic_DNA"/>
</dbReference>
<gene>
    <name evidence="1" type="ORF">M413DRAFT_443312</name>
</gene>
<protein>
    <submittedName>
        <fullName evidence="1">Uncharacterized protein</fullName>
    </submittedName>
</protein>
<reference evidence="1 2" key="1">
    <citation type="submission" date="2014-04" db="EMBL/GenBank/DDBJ databases">
        <authorList>
            <consortium name="DOE Joint Genome Institute"/>
            <person name="Kuo A."/>
            <person name="Gay G."/>
            <person name="Dore J."/>
            <person name="Kohler A."/>
            <person name="Nagy L.G."/>
            <person name="Floudas D."/>
            <person name="Copeland A."/>
            <person name="Barry K.W."/>
            <person name="Cichocki N."/>
            <person name="Veneault-Fourrey C."/>
            <person name="LaButti K."/>
            <person name="Lindquist E.A."/>
            <person name="Lipzen A."/>
            <person name="Lundell T."/>
            <person name="Morin E."/>
            <person name="Murat C."/>
            <person name="Sun H."/>
            <person name="Tunlid A."/>
            <person name="Henrissat B."/>
            <person name="Grigoriev I.V."/>
            <person name="Hibbett D.S."/>
            <person name="Martin F."/>
            <person name="Nordberg H.P."/>
            <person name="Cantor M.N."/>
            <person name="Hua S.X."/>
        </authorList>
    </citation>
    <scope>NUCLEOTIDE SEQUENCE [LARGE SCALE GENOMIC DNA]</scope>
    <source>
        <strain evidence="2">h7</strain>
    </source>
</reference>
<evidence type="ECO:0000313" key="1">
    <source>
        <dbReference type="EMBL" id="KIM44303.1"/>
    </source>
</evidence>
<name>A0A0C2Y387_HEBCY</name>
<keyword evidence="2" id="KW-1185">Reference proteome</keyword>
<dbReference type="HOGENOM" id="CLU_2794239_0_0_1"/>
<organism evidence="1 2">
    <name type="scientific">Hebeloma cylindrosporum</name>
    <dbReference type="NCBI Taxonomy" id="76867"/>
    <lineage>
        <taxon>Eukaryota</taxon>
        <taxon>Fungi</taxon>
        <taxon>Dikarya</taxon>
        <taxon>Basidiomycota</taxon>
        <taxon>Agaricomycotina</taxon>
        <taxon>Agaricomycetes</taxon>
        <taxon>Agaricomycetidae</taxon>
        <taxon>Agaricales</taxon>
        <taxon>Agaricineae</taxon>
        <taxon>Hymenogastraceae</taxon>
        <taxon>Hebeloma</taxon>
    </lineage>
</organism>
<dbReference type="AlphaFoldDB" id="A0A0C2Y387"/>
<proteinExistence type="predicted"/>
<dbReference type="Proteomes" id="UP000053424">
    <property type="component" value="Unassembled WGS sequence"/>
</dbReference>
<reference evidence="2" key="2">
    <citation type="submission" date="2015-01" db="EMBL/GenBank/DDBJ databases">
        <title>Evolutionary Origins and Diversification of the Mycorrhizal Mutualists.</title>
        <authorList>
            <consortium name="DOE Joint Genome Institute"/>
            <consortium name="Mycorrhizal Genomics Consortium"/>
            <person name="Kohler A."/>
            <person name="Kuo A."/>
            <person name="Nagy L.G."/>
            <person name="Floudas D."/>
            <person name="Copeland A."/>
            <person name="Barry K.W."/>
            <person name="Cichocki N."/>
            <person name="Veneault-Fourrey C."/>
            <person name="LaButti K."/>
            <person name="Lindquist E.A."/>
            <person name="Lipzen A."/>
            <person name="Lundell T."/>
            <person name="Morin E."/>
            <person name="Murat C."/>
            <person name="Riley R."/>
            <person name="Ohm R."/>
            <person name="Sun H."/>
            <person name="Tunlid A."/>
            <person name="Henrissat B."/>
            <person name="Grigoriev I.V."/>
            <person name="Hibbett D.S."/>
            <person name="Martin F."/>
        </authorList>
    </citation>
    <scope>NUCLEOTIDE SEQUENCE [LARGE SCALE GENOMIC DNA]</scope>
    <source>
        <strain evidence="2">h7</strain>
    </source>
</reference>
<accession>A0A0C2Y387</accession>
<evidence type="ECO:0000313" key="2">
    <source>
        <dbReference type="Proteomes" id="UP000053424"/>
    </source>
</evidence>
<sequence length="68" mass="7753">MHHFTERAFEIASSMGDLRKGSNKPKRREHLGNRLCFCKVHTYKQPNPLNPSTASWAADFGPTLMHSL</sequence>